<reference evidence="7 8" key="1">
    <citation type="submission" date="2024-02" db="EMBL/GenBank/DDBJ databases">
        <authorList>
            <person name="Chen Y."/>
            <person name="Shah S."/>
            <person name="Dougan E. K."/>
            <person name="Thang M."/>
            <person name="Chan C."/>
        </authorList>
    </citation>
    <scope>NUCLEOTIDE SEQUENCE [LARGE SCALE GENOMIC DNA]</scope>
</reference>
<dbReference type="InterPro" id="IPR014043">
    <property type="entry name" value="Acyl_transferase_dom"/>
</dbReference>
<dbReference type="Pfam" id="PF00550">
    <property type="entry name" value="PP-binding"/>
    <property type="match status" value="1"/>
</dbReference>
<dbReference type="PROSITE" id="PS00012">
    <property type="entry name" value="PHOSPHOPANTETHEINE"/>
    <property type="match status" value="1"/>
</dbReference>
<dbReference type="InterPro" id="IPR050091">
    <property type="entry name" value="PKS_NRPS_Biosynth_Enz"/>
</dbReference>
<dbReference type="Gene3D" id="3.50.50.60">
    <property type="entry name" value="FAD/NAD(P)-binding domain"/>
    <property type="match status" value="1"/>
</dbReference>
<dbReference type="SMART" id="SM00825">
    <property type="entry name" value="PKS_KS"/>
    <property type="match status" value="1"/>
</dbReference>
<feature type="region of interest" description="Disordered" evidence="4">
    <location>
        <begin position="793"/>
        <end position="817"/>
    </location>
</feature>
<dbReference type="SMART" id="SM00827">
    <property type="entry name" value="PKS_AT"/>
    <property type="match status" value="1"/>
</dbReference>
<dbReference type="InterPro" id="IPR001227">
    <property type="entry name" value="Ac_transferase_dom_sf"/>
</dbReference>
<organism evidence="7 8">
    <name type="scientific">Durusdinium trenchii</name>
    <dbReference type="NCBI Taxonomy" id="1381693"/>
    <lineage>
        <taxon>Eukaryota</taxon>
        <taxon>Sar</taxon>
        <taxon>Alveolata</taxon>
        <taxon>Dinophyceae</taxon>
        <taxon>Suessiales</taxon>
        <taxon>Symbiodiniaceae</taxon>
        <taxon>Durusdinium</taxon>
    </lineage>
</organism>
<evidence type="ECO:0000259" key="5">
    <source>
        <dbReference type="PROSITE" id="PS50075"/>
    </source>
</evidence>
<dbReference type="PROSITE" id="PS00606">
    <property type="entry name" value="KS3_1"/>
    <property type="match status" value="1"/>
</dbReference>
<feature type="domain" description="Carrier" evidence="5">
    <location>
        <begin position="871"/>
        <end position="948"/>
    </location>
</feature>
<dbReference type="PROSITE" id="PS50075">
    <property type="entry name" value="CARRIER"/>
    <property type="match status" value="1"/>
</dbReference>
<feature type="region of interest" description="Disordered" evidence="4">
    <location>
        <begin position="833"/>
        <end position="863"/>
    </location>
</feature>
<proteinExistence type="predicted"/>
<dbReference type="Pfam" id="PF00109">
    <property type="entry name" value="ketoacyl-synt"/>
    <property type="match status" value="1"/>
</dbReference>
<dbReference type="InterPro" id="IPR038071">
    <property type="entry name" value="UROD/MetE-like_sf"/>
</dbReference>
<dbReference type="PROSITE" id="PS52004">
    <property type="entry name" value="KS3_2"/>
    <property type="match status" value="1"/>
</dbReference>
<dbReference type="Pfam" id="PF13450">
    <property type="entry name" value="NAD_binding_8"/>
    <property type="match status" value="1"/>
</dbReference>
<dbReference type="PANTHER" id="PTHR43775:SF37">
    <property type="entry name" value="SI:DKEY-61P9.11"/>
    <property type="match status" value="1"/>
</dbReference>
<feature type="domain" description="Ketosynthase family 3 (KS3)" evidence="6">
    <location>
        <begin position="393"/>
        <end position="791"/>
    </location>
</feature>
<dbReference type="Gene3D" id="3.40.47.10">
    <property type="match status" value="1"/>
</dbReference>
<dbReference type="InterPro" id="IPR036188">
    <property type="entry name" value="FAD/NAD-bd_sf"/>
</dbReference>
<dbReference type="SUPFAM" id="SSF52151">
    <property type="entry name" value="FabD/lysophospholipase-like"/>
    <property type="match status" value="1"/>
</dbReference>
<dbReference type="InterPro" id="IPR020841">
    <property type="entry name" value="PKS_Beta-ketoAc_synthase_dom"/>
</dbReference>
<dbReference type="SUPFAM" id="SSF51726">
    <property type="entry name" value="UROD/MetE-like"/>
    <property type="match status" value="1"/>
</dbReference>
<dbReference type="InterPro" id="IPR036736">
    <property type="entry name" value="ACP-like_sf"/>
</dbReference>
<comment type="caution">
    <text evidence="7">The sequence shown here is derived from an EMBL/GenBank/DDBJ whole genome shotgun (WGS) entry which is preliminary data.</text>
</comment>
<dbReference type="InterPro" id="IPR016039">
    <property type="entry name" value="Thiolase-like"/>
</dbReference>
<dbReference type="Gene3D" id="3.40.366.10">
    <property type="entry name" value="Malonyl-Coenzyme A Acyl Carrier Protein, domain 2"/>
    <property type="match status" value="1"/>
</dbReference>
<dbReference type="CDD" id="cd00833">
    <property type="entry name" value="PKS"/>
    <property type="match status" value="1"/>
</dbReference>
<feature type="compositionally biased region" description="Polar residues" evidence="4">
    <location>
        <begin position="850"/>
        <end position="860"/>
    </location>
</feature>
<evidence type="ECO:0000313" key="7">
    <source>
        <dbReference type="EMBL" id="CAK9053924.1"/>
    </source>
</evidence>
<evidence type="ECO:0000256" key="4">
    <source>
        <dbReference type="SAM" id="MobiDB-lite"/>
    </source>
</evidence>
<dbReference type="InterPro" id="IPR014031">
    <property type="entry name" value="Ketoacyl_synth_C"/>
</dbReference>
<dbReference type="PANTHER" id="PTHR43775">
    <property type="entry name" value="FATTY ACID SYNTHASE"/>
    <property type="match status" value="1"/>
</dbReference>
<dbReference type="Proteomes" id="UP001642484">
    <property type="component" value="Unassembled WGS sequence"/>
</dbReference>
<accession>A0ABP0MR56</accession>
<feature type="compositionally biased region" description="Low complexity" evidence="4">
    <location>
        <begin position="2169"/>
        <end position="2184"/>
    </location>
</feature>
<name>A0ABP0MR56_9DINO</name>
<keyword evidence="3" id="KW-0808">Transferase</keyword>
<evidence type="ECO:0000259" key="6">
    <source>
        <dbReference type="PROSITE" id="PS52004"/>
    </source>
</evidence>
<evidence type="ECO:0000313" key="8">
    <source>
        <dbReference type="Proteomes" id="UP001642484"/>
    </source>
</evidence>
<protein>
    <submittedName>
        <fullName evidence="7">Uncharacterized protein</fullName>
    </submittedName>
</protein>
<dbReference type="InterPro" id="IPR009081">
    <property type="entry name" value="PP-bd_ACP"/>
</dbReference>
<dbReference type="InterPro" id="IPR014030">
    <property type="entry name" value="Ketoacyl_synth_N"/>
</dbReference>
<dbReference type="SUPFAM" id="SSF53901">
    <property type="entry name" value="Thiolase-like"/>
    <property type="match status" value="1"/>
</dbReference>
<dbReference type="InterPro" id="IPR018201">
    <property type="entry name" value="Ketoacyl_synth_AS"/>
</dbReference>
<dbReference type="Pfam" id="PF00698">
    <property type="entry name" value="Acyl_transf_1"/>
    <property type="match status" value="1"/>
</dbReference>
<sequence length="2909" mass="318964">MSACPSPRIFLFCGEGAHSAETDIACLKLSRSWPAVEDALQQLGLSNAEAFLQQNLGKHCAPTSPVVSVVLNMLNADLWQQWGEVPSVVVGHSVGEVAAAYAAGIFTAGQAISCAYHLGLAMLEMKGTMLHTEMQRKCLPTEDGFQLAAVNYVIKRGATEEEDLLSVTLCSLGSAEEYLAKDSKATLLKPEHAWHHRACKLPDSLTLPHGQRSSRIFISAVTGTQLEELPEDHWQRWCNSPVNFEKALEKAKGMLQGASPVVLEMGPHPVLYQAAKASFEDLAWTYACSMRRGEKTGHVLRRSRAMLRSNETLRSQLQEMVSQQQLQLHADFEISFEDQGIGSQHLVSLAQQLEKFFPMLAAYDFYRFNSLEKLIQHWDTVDTDGHIGWSHTATALDILGCGLRLPAGVASPGAFWSLLEKDDQSSAFRSKLPGITAAFLHFDQVAAAVDGVEGAEAAAMDPQHAFALQLAAEMFQDVEATPAGPEILKLLREARERVGVYIGAWQEVAPSTGGTSAYQTIGTSLSALAARVANAYDLQGPAMTINTACSSALVAVHEALKDAKIGRIDFAIVGGVNLFGEDLQLFHQLRRAMMLSPSGRCHTFSAEADGYVRGEGGVLFLLAREDLRLPSCGRILGSAVTQNSRRRPLSSVDPFAQEHAIRLACADARLSPSELSAVELHGTGTPLGDPVEVSALARTLGDSTCWMTAAKMHVGHLESAAGAVGLLKAMLMCQHRRVPAFKIGRLNPQVMAAMEGSCLKLGEEGVLMEDAKVGISSFGFAGSNAHVVITAPREGANRPPYEARTEERQSGSGSEAVPKQVVISHEAGCEDFSAPSGVPAEDFTRPLPNAGSSETTTKNQGDMHDEHVEDVAMINRLRFVSSAVLSIVGGDGSVDVDADLHELGLDSLGLAELLGLLEDKFGPGCIGVEKIMDQPTCRAIASKLDSVQLETVHLPDLPVPPVVPPVAPVRVPVAPVVPVVQAKKTGIEQRVMSSDDHGDDGDDGQWIRTTHVGSLPRPDKSGNPIDLVILQQTEIDLDVINDGEWGRENYISDVINRVSGLNGGDMGPASAALAASAACCNKHAMPLAADMLDVPLYAQRFSGGNGLITLNPKREAVSGLACVAHPKYIAPEIPNLKAFVTAVAAAGKSVLDCFHSVPSPGTMALFCRDLVFNDHKAYVMALADALAEEYQLIAQHGLLLQVDCPDLAMGRHTKWSQLSHEDFMDVARCNVEALNRALRNVPIHQIRVHVCWGNYAGPHHQDMPAEHLWPLLGEVKAKYLLLEGANGRHRADVQCFESAVKKGYFKSHQVIVPGLIDTTTARVEDPRLIAEDLLRYVRAAGHPKHVMASTDCGFASTARSTAITADLAWMKLRSLVAGAQLATRRFLELRSPVLCRSLTLESTPFRAAIFTAEEPVAMDCASQLRAALEDVAGATWCPALHFTKLEEAKEALQWIVDVPLAFISLGDGLSLAQGVHTWLNDPMSGVVSRRAETWCSFEVEEFSKRNLKDMANEVCLKALAQTTFDKRCLVLPSQSVPSTVDVVVVGAGLLGMLTAQRCTSAGFSVAVLEQRPVIGGIWSMYANSTSQVNSSEGGYCIKDLLQEEEDGSHDNRDHSTAAEVLKDLAKLGDQLKQHIFTSVKVMKILGEQGSYTVLFENELAQGAGIVQCRGVVLCVNDRVGLPRPLDVPGKESFQGVVADGTSDSLAGVDWCGKRVVIAGMGAFAVENVRTALERGAAEVVVVARRHGTICPKAIDYLNFVKPWDEKYKHDTQTNVKQFLRWKQLYEASGCQVPECWPKQVKHDGHTISVSDIWFIAHHMKKLTTKTGTINRIEKEGVVLSSGDFMACDVVVGCIGFERSNTLCEWLTGRKEVKTTNYLDQHMMYLADAEIDEGAFNSFFGSSVLEYGKFFTNVFVEGLKRPDVLAQQLWGEHTTSVPISQRKWNQYIASAMKLIDADDQIAQHAQQQVDMRTKHFYRTMPPKSFVAVNRREWEELHQRLNGGEPAAPDGATDPEWAVLPDKREGKWRLLKLGTTASNSRCSIGDDEKHKGRHFAPLHKIYFYDAWRVNPISDLMQPMNSDEEGAVSDGADLKVLEASEITPGATVATSLSLPDVKMTPRLLETEVEAELLQTAPTDPAMPDEGLVQALLACAVAGFLFITLVYRAPHAKAPTTAPTTPAKSAIAAPPPRPRPTKRTTPVPEPEPPVTLEEDAARVKRADRLAPLRLELSLCGNFAEQRLQLTSALLAGLLLGAQVVLPSQMASGRVTFGELFDTEILLHLVPVAYTRYWCVRRNWTAHSVWCGQDWLPGVLTREVVEELEAENKAPQAPWAKMALPKDRTAADLPRLGEELWRRLLPKGLPEDGTLKTSSAMLLKVDCNFYQQVNISEPDSAFRFFWEISDALVPAENIYEIVEATKRNIFKGYALQAEKKSKLLGYQNTEEVSFGMLELTNEECSEPCVDVGNVLLSEGVSPFMPIYVTGAALLSSASARRLVLDKVYTVVTKQMLELRVASRAEELVEAIDFILAKHASMFSGPSGSISSSLATLTRLQLGRPAFHYDGGTTLLEFQEILRPKKSTTLPVFRYPIKWVFSLAARAKISSAWNMSLAAVRSSAVHGDAVVPVCLTDAEPESVMVKALIQLGVRVLHHLPSWADTASAVWRQWKSKSERKWKFTFPEFDDLKGACMRLDVPVVGILDPLVLYTDVDILFHERLEWPKILGLTEHGDRDQEALHALAHSTEYGTFTHPSGGIPEFFSMATELIQSYNVEKTDTGVMLMNLRNLQKTYVNFTQFLFNRKKAWDYVPSDPCNYKAFYRSNKGKLLSGSLPFAMSWKPWWEVSSDVLITHFHGPKCDSDILPYVYEGMVRFEPFRSFLEKCSKEKQCQKLCQYYQSYLHSVYRSLRKAHLVLS</sequence>
<keyword evidence="1" id="KW-0596">Phosphopantetheine</keyword>
<dbReference type="SUPFAM" id="SSF51905">
    <property type="entry name" value="FAD/NAD(P)-binding domain"/>
    <property type="match status" value="1"/>
</dbReference>
<evidence type="ECO:0000256" key="3">
    <source>
        <dbReference type="ARBA" id="ARBA00022679"/>
    </source>
</evidence>
<dbReference type="Gene3D" id="3.20.20.210">
    <property type="match status" value="1"/>
</dbReference>
<evidence type="ECO:0000256" key="1">
    <source>
        <dbReference type="ARBA" id="ARBA00022450"/>
    </source>
</evidence>
<dbReference type="EMBL" id="CAXAMN010019224">
    <property type="protein sequence ID" value="CAK9053924.1"/>
    <property type="molecule type" value="Genomic_DNA"/>
</dbReference>
<dbReference type="Pfam" id="PF02801">
    <property type="entry name" value="Ketoacyl-synt_C"/>
    <property type="match status" value="1"/>
</dbReference>
<dbReference type="InterPro" id="IPR016035">
    <property type="entry name" value="Acyl_Trfase/lysoPLipase"/>
</dbReference>
<keyword evidence="2" id="KW-0597">Phosphoprotein</keyword>
<keyword evidence="8" id="KW-1185">Reference proteome</keyword>
<dbReference type="InterPro" id="IPR006162">
    <property type="entry name" value="Ppantetheine_attach_site"/>
</dbReference>
<dbReference type="SUPFAM" id="SSF47336">
    <property type="entry name" value="ACP-like"/>
    <property type="match status" value="1"/>
</dbReference>
<feature type="region of interest" description="Disordered" evidence="4">
    <location>
        <begin position="2169"/>
        <end position="2207"/>
    </location>
</feature>
<evidence type="ECO:0000256" key="2">
    <source>
        <dbReference type="ARBA" id="ARBA00022553"/>
    </source>
</evidence>
<gene>
    <name evidence="7" type="ORF">CCMP2556_LOCUS27031</name>
</gene>
<dbReference type="Gene3D" id="1.10.1200.10">
    <property type="entry name" value="ACP-like"/>
    <property type="match status" value="1"/>
</dbReference>